<reference evidence="2 3" key="1">
    <citation type="submission" date="2014-03" db="EMBL/GenBank/DDBJ databases">
        <authorList>
            <person name="Warren W."/>
            <person name="Wilson R.K."/>
        </authorList>
    </citation>
    <scope>NUCLEOTIDE SEQUENCE</scope>
</reference>
<accession>A0A0D9SEG4</accession>
<evidence type="ECO:0000256" key="1">
    <source>
        <dbReference type="SAM" id="MobiDB-lite"/>
    </source>
</evidence>
<dbReference type="Proteomes" id="UP000029965">
    <property type="component" value="Chromosome 26"/>
</dbReference>
<proteinExistence type="predicted"/>
<dbReference type="EMBL" id="AQIB01116517">
    <property type="status" value="NOT_ANNOTATED_CDS"/>
    <property type="molecule type" value="Genomic_DNA"/>
</dbReference>
<sequence length="24" mass="2418">SGCGPRRGPWPPGPAGAGKRSGRR</sequence>
<feature type="region of interest" description="Disordered" evidence="1">
    <location>
        <begin position="1"/>
        <end position="24"/>
    </location>
</feature>
<reference evidence="2" key="3">
    <citation type="submission" date="2025-09" db="UniProtKB">
        <authorList>
            <consortium name="Ensembl"/>
        </authorList>
    </citation>
    <scope>IDENTIFICATION</scope>
</reference>
<protein>
    <submittedName>
        <fullName evidence="2">Uncharacterized protein</fullName>
    </submittedName>
</protein>
<keyword evidence="3" id="KW-1185">Reference proteome</keyword>
<evidence type="ECO:0000313" key="2">
    <source>
        <dbReference type="Ensembl" id="ENSCSAP00000019253.1"/>
    </source>
</evidence>
<organism evidence="2 3">
    <name type="scientific">Chlorocebus sabaeus</name>
    <name type="common">Green monkey</name>
    <name type="synonym">Simia sabaea</name>
    <dbReference type="NCBI Taxonomy" id="60711"/>
    <lineage>
        <taxon>Eukaryota</taxon>
        <taxon>Metazoa</taxon>
        <taxon>Chordata</taxon>
        <taxon>Craniata</taxon>
        <taxon>Vertebrata</taxon>
        <taxon>Euteleostomi</taxon>
        <taxon>Mammalia</taxon>
        <taxon>Eutheria</taxon>
        <taxon>Euarchontoglires</taxon>
        <taxon>Primates</taxon>
        <taxon>Haplorrhini</taxon>
        <taxon>Catarrhini</taxon>
        <taxon>Cercopithecidae</taxon>
        <taxon>Cercopithecinae</taxon>
        <taxon>Chlorocebus</taxon>
    </lineage>
</organism>
<reference evidence="2" key="2">
    <citation type="submission" date="2025-08" db="UniProtKB">
        <authorList>
            <consortium name="Ensembl"/>
        </authorList>
    </citation>
    <scope>IDENTIFICATION</scope>
</reference>
<evidence type="ECO:0000313" key="3">
    <source>
        <dbReference type="Proteomes" id="UP000029965"/>
    </source>
</evidence>
<dbReference type="AlphaFoldDB" id="A0A0D9SEG4"/>
<dbReference type="Ensembl" id="ENSCSAT00000019848.1">
    <property type="protein sequence ID" value="ENSCSAP00000019253.1"/>
    <property type="gene ID" value="ENSCSAG00000019758.1"/>
</dbReference>
<name>A0A0D9SEG4_CHLSB</name>